<name>A0A024FUV6_9STRA</name>
<feature type="signal peptide" evidence="1">
    <location>
        <begin position="1"/>
        <end position="24"/>
    </location>
</feature>
<keyword evidence="1" id="KW-0732">Signal</keyword>
<evidence type="ECO:0008006" key="4">
    <source>
        <dbReference type="Google" id="ProtNLM"/>
    </source>
</evidence>
<proteinExistence type="predicted"/>
<accession>A0A024FUV6</accession>
<dbReference type="Proteomes" id="UP000053237">
    <property type="component" value="Unassembled WGS sequence"/>
</dbReference>
<evidence type="ECO:0000313" key="2">
    <source>
        <dbReference type="EMBL" id="CCI10826.1"/>
    </source>
</evidence>
<dbReference type="AlphaFoldDB" id="A0A024FUV6"/>
<evidence type="ECO:0000256" key="1">
    <source>
        <dbReference type="SAM" id="SignalP"/>
    </source>
</evidence>
<dbReference type="InParanoid" id="A0A024FUV6"/>
<protein>
    <recommendedName>
        <fullName evidence="4">Inosine/uridine-preferring nucleoside hydrolase domain-containing protein</fullName>
    </recommendedName>
</protein>
<gene>
    <name evidence="2" type="ORF">BN9_117960</name>
</gene>
<keyword evidence="3" id="KW-1185">Reference proteome</keyword>
<sequence>MYHFKTRYQLIWLSILCQFSLNFGEPKSSCIWITDARDDDILLMDLLAPSGKVEIRCPMGLHIGIVFPKQAKMEMLKKLLDNNKELKKIVTIYLGATTINTKKSGDRSRFDGKETEFSTFLKLHLATDTSSRILITAPCVDLALAIDQFKPVKIASKIQEIMWAGGIYKEIEESNDYLVAQNWKRNISATLTILEIKELQSKITIVTRNSHPYGDRINTFYLPEFVGKVINGFNVQNTYGANIPTEYMVVADGQAACWSAKIFADELVATMLMFYPEMKKKIHRIIYTLEKEEKIDGIGYTLDTDLVRATVLKKIGITRSRTATHAAQTHIEGLPAVFEHVFMERIHTELLEKKLHELCKRYPSQHGVQK</sequence>
<dbReference type="EMBL" id="CAIX01000420">
    <property type="protein sequence ID" value="CCI10826.1"/>
    <property type="molecule type" value="Genomic_DNA"/>
</dbReference>
<reference evidence="2 3" key="1">
    <citation type="submission" date="2012-05" db="EMBL/GenBank/DDBJ databases">
        <title>Recombination and specialization in a pathogen metapopulation.</title>
        <authorList>
            <person name="Gardiner A."/>
            <person name="Kemen E."/>
            <person name="Schultz-Larsen T."/>
            <person name="MacLean D."/>
            <person name="Van Oosterhout C."/>
            <person name="Jones J.D.G."/>
        </authorList>
    </citation>
    <scope>NUCLEOTIDE SEQUENCE [LARGE SCALE GENOMIC DNA]</scope>
    <source>
        <strain evidence="2 3">Ac Nc2</strain>
    </source>
</reference>
<organism evidence="2 3">
    <name type="scientific">Albugo candida</name>
    <dbReference type="NCBI Taxonomy" id="65357"/>
    <lineage>
        <taxon>Eukaryota</taxon>
        <taxon>Sar</taxon>
        <taxon>Stramenopiles</taxon>
        <taxon>Oomycota</taxon>
        <taxon>Peronosporomycetes</taxon>
        <taxon>Albuginales</taxon>
        <taxon>Albuginaceae</taxon>
        <taxon>Albugo</taxon>
    </lineage>
</organism>
<evidence type="ECO:0000313" key="3">
    <source>
        <dbReference type="Proteomes" id="UP000053237"/>
    </source>
</evidence>
<feature type="chain" id="PRO_5001529104" description="Inosine/uridine-preferring nucleoside hydrolase domain-containing protein" evidence="1">
    <location>
        <begin position="25"/>
        <end position="370"/>
    </location>
</feature>
<comment type="caution">
    <text evidence="2">The sequence shown here is derived from an EMBL/GenBank/DDBJ whole genome shotgun (WGS) entry which is preliminary data.</text>
</comment>